<protein>
    <submittedName>
        <fullName evidence="1">Uncharacterized protein</fullName>
    </submittedName>
</protein>
<name>A0AAN8KHA1_9TELE</name>
<organism evidence="1 2">
    <name type="scientific">Coregonus suidteri</name>
    <dbReference type="NCBI Taxonomy" id="861788"/>
    <lineage>
        <taxon>Eukaryota</taxon>
        <taxon>Metazoa</taxon>
        <taxon>Chordata</taxon>
        <taxon>Craniata</taxon>
        <taxon>Vertebrata</taxon>
        <taxon>Euteleostomi</taxon>
        <taxon>Actinopterygii</taxon>
        <taxon>Neopterygii</taxon>
        <taxon>Teleostei</taxon>
        <taxon>Protacanthopterygii</taxon>
        <taxon>Salmoniformes</taxon>
        <taxon>Salmonidae</taxon>
        <taxon>Coregoninae</taxon>
        <taxon>Coregonus</taxon>
    </lineage>
</organism>
<accession>A0AAN8KHA1</accession>
<evidence type="ECO:0000313" key="1">
    <source>
        <dbReference type="EMBL" id="KAK6285135.1"/>
    </source>
</evidence>
<evidence type="ECO:0000313" key="2">
    <source>
        <dbReference type="Proteomes" id="UP001356427"/>
    </source>
</evidence>
<sequence length="104" mass="11946">NCLVIITFNAVNKCQCYNIICAIKAVDFIAFFHIVKQHSKSQYIPLIDMYNMYLTGILHINQHFCKCARFSRLASLTVVPGQVDTHRKIQRYKTFSKTLCIDGG</sequence>
<dbReference type="AlphaFoldDB" id="A0AAN8KHA1"/>
<gene>
    <name evidence="1" type="ORF">J4Q44_G00390390</name>
</gene>
<feature type="non-terminal residue" evidence="1">
    <location>
        <position position="1"/>
    </location>
</feature>
<reference evidence="1 2" key="1">
    <citation type="submission" date="2021-04" db="EMBL/GenBank/DDBJ databases">
        <authorList>
            <person name="De Guttry C."/>
            <person name="Zahm M."/>
            <person name="Klopp C."/>
            <person name="Cabau C."/>
            <person name="Louis A."/>
            <person name="Berthelot C."/>
            <person name="Parey E."/>
            <person name="Roest Crollius H."/>
            <person name="Montfort J."/>
            <person name="Robinson-Rechavi M."/>
            <person name="Bucao C."/>
            <person name="Bouchez O."/>
            <person name="Gislard M."/>
            <person name="Lluch J."/>
            <person name="Milhes M."/>
            <person name="Lampietro C."/>
            <person name="Lopez Roques C."/>
            <person name="Donnadieu C."/>
            <person name="Braasch I."/>
            <person name="Desvignes T."/>
            <person name="Postlethwait J."/>
            <person name="Bobe J."/>
            <person name="Wedekind C."/>
            <person name="Guiguen Y."/>
        </authorList>
    </citation>
    <scope>NUCLEOTIDE SEQUENCE [LARGE SCALE GENOMIC DNA]</scope>
    <source>
        <strain evidence="1">Cs_M1</strain>
        <tissue evidence="1">Blood</tissue>
    </source>
</reference>
<proteinExistence type="predicted"/>
<dbReference type="Proteomes" id="UP001356427">
    <property type="component" value="Unassembled WGS sequence"/>
</dbReference>
<comment type="caution">
    <text evidence="1">The sequence shown here is derived from an EMBL/GenBank/DDBJ whole genome shotgun (WGS) entry which is preliminary data.</text>
</comment>
<keyword evidence="2" id="KW-1185">Reference proteome</keyword>
<dbReference type="EMBL" id="JAGTTL010000843">
    <property type="protein sequence ID" value="KAK6285135.1"/>
    <property type="molecule type" value="Genomic_DNA"/>
</dbReference>